<dbReference type="AlphaFoldDB" id="A0A1F4UPL1"/>
<dbReference type="EMBL" id="MEUX01000028">
    <property type="protein sequence ID" value="OGC46866.1"/>
    <property type="molecule type" value="Genomic_DNA"/>
</dbReference>
<dbReference type="SMART" id="SM00530">
    <property type="entry name" value="HTH_XRE"/>
    <property type="match status" value="1"/>
</dbReference>
<dbReference type="Proteomes" id="UP000176444">
    <property type="component" value="Unassembled WGS sequence"/>
</dbReference>
<reference evidence="3 4" key="1">
    <citation type="journal article" date="2016" name="Nat. Commun.">
        <title>Thousands of microbial genomes shed light on interconnected biogeochemical processes in an aquifer system.</title>
        <authorList>
            <person name="Anantharaman K."/>
            <person name="Brown C.T."/>
            <person name="Hug L.A."/>
            <person name="Sharon I."/>
            <person name="Castelle C.J."/>
            <person name="Probst A.J."/>
            <person name="Thomas B.C."/>
            <person name="Singh A."/>
            <person name="Wilkins M.J."/>
            <person name="Karaoz U."/>
            <person name="Brodie E.L."/>
            <person name="Williams K.H."/>
            <person name="Hubbard S.S."/>
            <person name="Banfield J.F."/>
        </authorList>
    </citation>
    <scope>NUCLEOTIDE SEQUENCE [LARGE SCALE GENOMIC DNA]</scope>
</reference>
<dbReference type="InterPro" id="IPR010982">
    <property type="entry name" value="Lambda_DNA-bd_dom_sf"/>
</dbReference>
<organism evidence="3 4">
    <name type="scientific">candidate division WWE3 bacterium RIFCSPHIGHO2_01_FULL_35_17</name>
    <dbReference type="NCBI Taxonomy" id="1802614"/>
    <lineage>
        <taxon>Bacteria</taxon>
        <taxon>Katanobacteria</taxon>
    </lineage>
</organism>
<evidence type="ECO:0000256" key="1">
    <source>
        <dbReference type="ARBA" id="ARBA00023125"/>
    </source>
</evidence>
<dbReference type="PANTHER" id="PTHR46558">
    <property type="entry name" value="TRACRIPTIONAL REGULATORY PROTEIN-RELATED-RELATED"/>
    <property type="match status" value="1"/>
</dbReference>
<dbReference type="Gene3D" id="1.10.260.40">
    <property type="entry name" value="lambda repressor-like DNA-binding domains"/>
    <property type="match status" value="1"/>
</dbReference>
<feature type="domain" description="HTH cro/C1-type" evidence="2">
    <location>
        <begin position="10"/>
        <end position="64"/>
    </location>
</feature>
<comment type="caution">
    <text evidence="3">The sequence shown here is derived from an EMBL/GenBank/DDBJ whole genome shotgun (WGS) entry which is preliminary data.</text>
</comment>
<dbReference type="SUPFAM" id="SSF47413">
    <property type="entry name" value="lambda repressor-like DNA-binding domains"/>
    <property type="match status" value="1"/>
</dbReference>
<sequence length="98" mass="11307">MSTTSLGKKIKEARLEAKLSQLELSEALIVNEKSVSSYEAGRTKPSVETLNKIAKRTNKPIAYFMEDKNIDIDLDLKLNNIQAEFEKIRQLLRKRREK</sequence>
<evidence type="ECO:0000313" key="3">
    <source>
        <dbReference type="EMBL" id="OGC46866.1"/>
    </source>
</evidence>
<dbReference type="GO" id="GO:0003677">
    <property type="term" value="F:DNA binding"/>
    <property type="evidence" value="ECO:0007669"/>
    <property type="project" value="UniProtKB-KW"/>
</dbReference>
<dbReference type="PANTHER" id="PTHR46558:SF13">
    <property type="entry name" value="HTH-TYPE TRANSCRIPTIONAL REGULATOR IMMR"/>
    <property type="match status" value="1"/>
</dbReference>
<proteinExistence type="predicted"/>
<dbReference type="PROSITE" id="PS50943">
    <property type="entry name" value="HTH_CROC1"/>
    <property type="match status" value="1"/>
</dbReference>
<dbReference type="CDD" id="cd00093">
    <property type="entry name" value="HTH_XRE"/>
    <property type="match status" value="1"/>
</dbReference>
<accession>A0A1F4UPL1</accession>
<gene>
    <name evidence="3" type="ORF">A2713_00020</name>
</gene>
<dbReference type="InterPro" id="IPR001387">
    <property type="entry name" value="Cro/C1-type_HTH"/>
</dbReference>
<evidence type="ECO:0000259" key="2">
    <source>
        <dbReference type="PROSITE" id="PS50943"/>
    </source>
</evidence>
<evidence type="ECO:0000313" key="4">
    <source>
        <dbReference type="Proteomes" id="UP000176444"/>
    </source>
</evidence>
<keyword evidence="1" id="KW-0238">DNA-binding</keyword>
<name>A0A1F4UPL1_UNCKA</name>
<protein>
    <recommendedName>
        <fullName evidence="2">HTH cro/C1-type domain-containing protein</fullName>
    </recommendedName>
</protein>
<dbReference type="Pfam" id="PF01381">
    <property type="entry name" value="HTH_3"/>
    <property type="match status" value="1"/>
</dbReference>